<name>A0ABR2LAC8_9EUKA</name>
<reference evidence="4 5" key="1">
    <citation type="submission" date="2024-04" db="EMBL/GenBank/DDBJ databases">
        <title>Tritrichomonas musculus Genome.</title>
        <authorList>
            <person name="Alves-Ferreira E."/>
            <person name="Grigg M."/>
            <person name="Lorenzi H."/>
            <person name="Galac M."/>
        </authorList>
    </citation>
    <scope>NUCLEOTIDE SEQUENCE [LARGE SCALE GENOMIC DNA]</scope>
    <source>
        <strain evidence="4 5">EAF2021</strain>
    </source>
</reference>
<accession>A0ABR2LAC8</accession>
<gene>
    <name evidence="4" type="ORF">M9Y10_002279</name>
</gene>
<evidence type="ECO:0000313" key="4">
    <source>
        <dbReference type="EMBL" id="KAK8899956.1"/>
    </source>
</evidence>
<keyword evidence="5" id="KW-1185">Reference proteome</keyword>
<dbReference type="PANTHER" id="PTHR11461:SF211">
    <property type="entry name" value="GH10112P-RELATED"/>
    <property type="match status" value="1"/>
</dbReference>
<dbReference type="InterPro" id="IPR023795">
    <property type="entry name" value="Serpin_CS"/>
</dbReference>
<dbReference type="SUPFAM" id="SSF56574">
    <property type="entry name" value="Serpins"/>
    <property type="match status" value="1"/>
</dbReference>
<comment type="caution">
    <text evidence="4">The sequence shown here is derived from an EMBL/GenBank/DDBJ whole genome shotgun (WGS) entry which is preliminary data.</text>
</comment>
<dbReference type="InterPro" id="IPR042185">
    <property type="entry name" value="Serpin_sf_2"/>
</dbReference>
<dbReference type="EMBL" id="JAPFFF010000001">
    <property type="protein sequence ID" value="KAK8899956.1"/>
    <property type="molecule type" value="Genomic_DNA"/>
</dbReference>
<dbReference type="PROSITE" id="PS00284">
    <property type="entry name" value="SERPIN"/>
    <property type="match status" value="1"/>
</dbReference>
<protein>
    <recommendedName>
        <fullName evidence="3">Serpin domain-containing protein</fullName>
    </recommendedName>
</protein>
<dbReference type="SMART" id="SM00093">
    <property type="entry name" value="SERPIN"/>
    <property type="match status" value="1"/>
</dbReference>
<dbReference type="Pfam" id="PF00079">
    <property type="entry name" value="Serpin"/>
    <property type="match status" value="1"/>
</dbReference>
<dbReference type="InterPro" id="IPR036186">
    <property type="entry name" value="Serpin_sf"/>
</dbReference>
<proteinExistence type="inferred from homology"/>
<organism evidence="4 5">
    <name type="scientific">Tritrichomonas musculus</name>
    <dbReference type="NCBI Taxonomy" id="1915356"/>
    <lineage>
        <taxon>Eukaryota</taxon>
        <taxon>Metamonada</taxon>
        <taxon>Parabasalia</taxon>
        <taxon>Tritrichomonadida</taxon>
        <taxon>Tritrichomonadidae</taxon>
        <taxon>Tritrichomonas</taxon>
    </lineage>
</organism>
<evidence type="ECO:0000259" key="3">
    <source>
        <dbReference type="SMART" id="SM00093"/>
    </source>
</evidence>
<feature type="domain" description="Serpin" evidence="3">
    <location>
        <begin position="11"/>
        <end position="395"/>
    </location>
</feature>
<dbReference type="InterPro" id="IPR042178">
    <property type="entry name" value="Serpin_sf_1"/>
</dbReference>
<dbReference type="InterPro" id="IPR023796">
    <property type="entry name" value="Serpin_dom"/>
</dbReference>
<sequence>MAQKEFLSFEISLFKSVYKDEQLISPYATGICLAYLANLVKFEITRDDIIKLLHSTPKKYWSYFEMILNMNKTIESNNPVRIANILFCEKKQMNSTFFLEENTSENDLTSKLANYMPETVSINILLDSVPSLINKTIKKRTNGVITNLMNPQMPRGVHDYVVMSSILSFECKFRVPFQNQSLHQFHGFPKINFQNNHIENSNYLLNCQANSIPNNSNSKKDKNMIIMLSMQGKRVFVSKTHQMKMVLLPFEGDKTSFVAIMPKKKGESYFKKMMRKLNQKRFLDLIHRKVLKTVDLVIPMINVETDSLNCFDQIKKLGLNADSFSFDSNEILTHFRQKCVFSLNKFGTVQKDNSFEIEEKIHGKPSQIKFNRPFIYFVFSHNPEVVLLSGVFMNV</sequence>
<dbReference type="InterPro" id="IPR000215">
    <property type="entry name" value="Serpin_fam"/>
</dbReference>
<evidence type="ECO:0000256" key="2">
    <source>
        <dbReference type="RuleBase" id="RU000411"/>
    </source>
</evidence>
<dbReference type="Gene3D" id="2.30.39.10">
    <property type="entry name" value="Alpha-1-antitrypsin, domain 1"/>
    <property type="match status" value="1"/>
</dbReference>
<comment type="similarity">
    <text evidence="1 2">Belongs to the serpin family.</text>
</comment>
<dbReference type="PANTHER" id="PTHR11461">
    <property type="entry name" value="SERINE PROTEASE INHIBITOR, SERPIN"/>
    <property type="match status" value="1"/>
</dbReference>
<dbReference type="Gene3D" id="3.30.497.10">
    <property type="entry name" value="Antithrombin, subunit I, domain 2"/>
    <property type="match status" value="1"/>
</dbReference>
<dbReference type="Proteomes" id="UP001470230">
    <property type="component" value="Unassembled WGS sequence"/>
</dbReference>
<evidence type="ECO:0000256" key="1">
    <source>
        <dbReference type="ARBA" id="ARBA00009500"/>
    </source>
</evidence>
<evidence type="ECO:0000313" key="5">
    <source>
        <dbReference type="Proteomes" id="UP001470230"/>
    </source>
</evidence>